<keyword evidence="1" id="KW-0175">Coiled coil</keyword>
<reference evidence="3" key="1">
    <citation type="submission" date="2021-03" db="EMBL/GenBank/DDBJ databases">
        <title>Evolutionary innovations through gain and loss of genes in the ectomycorrhizal Boletales.</title>
        <authorList>
            <person name="Wu G."/>
            <person name="Miyauchi S."/>
            <person name="Morin E."/>
            <person name="Yang Z.-L."/>
            <person name="Xu J."/>
            <person name="Martin F.M."/>
        </authorList>
    </citation>
    <scope>NUCLEOTIDE SEQUENCE</scope>
    <source>
        <strain evidence="3">BR01</strain>
    </source>
</reference>
<dbReference type="Proteomes" id="UP000683000">
    <property type="component" value="Unassembled WGS sequence"/>
</dbReference>
<proteinExistence type="predicted"/>
<feature type="compositionally biased region" description="Low complexity" evidence="2">
    <location>
        <begin position="90"/>
        <end position="108"/>
    </location>
</feature>
<evidence type="ECO:0000313" key="4">
    <source>
        <dbReference type="Proteomes" id="UP000683000"/>
    </source>
</evidence>
<dbReference type="EMBL" id="JAGFBS010000051">
    <property type="protein sequence ID" value="KAG6370435.1"/>
    <property type="molecule type" value="Genomic_DNA"/>
</dbReference>
<feature type="compositionally biased region" description="Polar residues" evidence="2">
    <location>
        <begin position="143"/>
        <end position="153"/>
    </location>
</feature>
<sequence length="326" mass="36048">MNSLHPRLLGSLKAMLVKHYRSGMMLDTLTFDKVHTNDPVIMVLEYVDVLESAIPPPNGDDVWWLLLPPSVSFKPEPKPKAASEVEEGSSSEPSPSSSQPEQAREPSPAAETSGIQEDDDERIISPLWYNYNSHYSPVPMVNLNASDAGNGRSTRTRPDRKGKKQAERDKGIEIITPAMKKAKKKIEHIDVDDKEDDSQVQPSQTLGDTEVEETLTSASKVCKACKAHGSQYVWSPGAVNKKQACRPCTLAKTRCKVEGLPDIRRPRGKGSRSGGVGKISGMLSTINDCVAWLEKTVEEYEEEKQVLISRISALEKEVKRLKNQNA</sequence>
<feature type="coiled-coil region" evidence="1">
    <location>
        <begin position="290"/>
        <end position="324"/>
    </location>
</feature>
<organism evidence="3 4">
    <name type="scientific">Boletus reticuloceps</name>
    <dbReference type="NCBI Taxonomy" id="495285"/>
    <lineage>
        <taxon>Eukaryota</taxon>
        <taxon>Fungi</taxon>
        <taxon>Dikarya</taxon>
        <taxon>Basidiomycota</taxon>
        <taxon>Agaricomycotina</taxon>
        <taxon>Agaricomycetes</taxon>
        <taxon>Agaricomycetidae</taxon>
        <taxon>Boletales</taxon>
        <taxon>Boletineae</taxon>
        <taxon>Boletaceae</taxon>
        <taxon>Boletoideae</taxon>
        <taxon>Boletus</taxon>
    </lineage>
</organism>
<comment type="caution">
    <text evidence="3">The sequence shown here is derived from an EMBL/GenBank/DDBJ whole genome shotgun (WGS) entry which is preliminary data.</text>
</comment>
<evidence type="ECO:0000256" key="2">
    <source>
        <dbReference type="SAM" id="MobiDB-lite"/>
    </source>
</evidence>
<evidence type="ECO:0000256" key="1">
    <source>
        <dbReference type="SAM" id="Coils"/>
    </source>
</evidence>
<protein>
    <submittedName>
        <fullName evidence="3">Uncharacterized protein</fullName>
    </submittedName>
</protein>
<evidence type="ECO:0000313" key="3">
    <source>
        <dbReference type="EMBL" id="KAG6370435.1"/>
    </source>
</evidence>
<feature type="region of interest" description="Disordered" evidence="2">
    <location>
        <begin position="75"/>
        <end position="120"/>
    </location>
</feature>
<feature type="region of interest" description="Disordered" evidence="2">
    <location>
        <begin position="189"/>
        <end position="211"/>
    </location>
</feature>
<dbReference type="AlphaFoldDB" id="A0A8I2YEM5"/>
<feature type="compositionally biased region" description="Basic and acidic residues" evidence="2">
    <location>
        <begin position="156"/>
        <end position="169"/>
    </location>
</feature>
<keyword evidence="4" id="KW-1185">Reference proteome</keyword>
<gene>
    <name evidence="3" type="ORF">JVT61DRAFT_12050</name>
</gene>
<name>A0A8I2YEM5_9AGAM</name>
<feature type="region of interest" description="Disordered" evidence="2">
    <location>
        <begin position="142"/>
        <end position="169"/>
    </location>
</feature>
<accession>A0A8I2YEM5</accession>